<dbReference type="InterPro" id="IPR051404">
    <property type="entry name" value="TA_system_antitoxin"/>
</dbReference>
<sequence length="169" mass="19156">MAFPNYKIEIQALTLEDGGGFLATVPSLPGCMSDGETPVEALENVQDAIKAWIETAQELGRSIPEFDGEYKPFNEYSGKLSLRIPKYIHKKLAEKSQEEDVSINQLIQSYISFGMGYDQGLKSIFEHHIQNQKDVAFQAISKQWDAFDRNKFKRNSLVSTLSMHDSEIF</sequence>
<protein>
    <recommendedName>
        <fullName evidence="3">Type II toxin-antitoxin system HicB family antitoxin</fullName>
    </recommendedName>
</protein>
<proteinExistence type="predicted"/>
<dbReference type="SUPFAM" id="SSF143100">
    <property type="entry name" value="TTHA1013/TTHA0281-like"/>
    <property type="match status" value="1"/>
</dbReference>
<keyword evidence="2" id="KW-1185">Reference proteome</keyword>
<dbReference type="EMBL" id="BMDD01000003">
    <property type="protein sequence ID" value="GGH79661.1"/>
    <property type="molecule type" value="Genomic_DNA"/>
</dbReference>
<organism evidence="1 2">
    <name type="scientific">Saccharibacillus endophyticus</name>
    <dbReference type="NCBI Taxonomy" id="2060666"/>
    <lineage>
        <taxon>Bacteria</taxon>
        <taxon>Bacillati</taxon>
        <taxon>Bacillota</taxon>
        <taxon>Bacilli</taxon>
        <taxon>Bacillales</taxon>
        <taxon>Paenibacillaceae</taxon>
        <taxon>Saccharibacillus</taxon>
    </lineage>
</organism>
<dbReference type="PANTHER" id="PTHR34504">
    <property type="entry name" value="ANTITOXIN HICB"/>
    <property type="match status" value="1"/>
</dbReference>
<gene>
    <name evidence="1" type="ORF">GCM10007362_26790</name>
</gene>
<dbReference type="PANTHER" id="PTHR34504:SF2">
    <property type="entry name" value="UPF0150 PROTEIN SSL0259"/>
    <property type="match status" value="1"/>
</dbReference>
<dbReference type="Pfam" id="PF05534">
    <property type="entry name" value="HicB"/>
    <property type="match status" value="1"/>
</dbReference>
<name>A0ABQ1ZY51_9BACL</name>
<dbReference type="Gene3D" id="3.30.160.250">
    <property type="match status" value="1"/>
</dbReference>
<evidence type="ECO:0000313" key="2">
    <source>
        <dbReference type="Proteomes" id="UP000605427"/>
    </source>
</evidence>
<dbReference type="InterPro" id="IPR035069">
    <property type="entry name" value="TTHA1013/TTHA0281-like"/>
</dbReference>
<comment type="caution">
    <text evidence="1">The sequence shown here is derived from an EMBL/GenBank/DDBJ whole genome shotgun (WGS) entry which is preliminary data.</text>
</comment>
<dbReference type="RefSeq" id="WP_172244251.1">
    <property type="nucleotide sequence ID" value="NZ_BMDD01000003.1"/>
</dbReference>
<evidence type="ECO:0008006" key="3">
    <source>
        <dbReference type="Google" id="ProtNLM"/>
    </source>
</evidence>
<dbReference type="InterPro" id="IPR008651">
    <property type="entry name" value="Uncharacterised_HicB"/>
</dbReference>
<accession>A0ABQ1ZY51</accession>
<evidence type="ECO:0000313" key="1">
    <source>
        <dbReference type="EMBL" id="GGH79661.1"/>
    </source>
</evidence>
<dbReference type="Proteomes" id="UP000605427">
    <property type="component" value="Unassembled WGS sequence"/>
</dbReference>
<reference evidence="2" key="1">
    <citation type="journal article" date="2019" name="Int. J. Syst. Evol. Microbiol.">
        <title>The Global Catalogue of Microorganisms (GCM) 10K type strain sequencing project: providing services to taxonomists for standard genome sequencing and annotation.</title>
        <authorList>
            <consortium name="The Broad Institute Genomics Platform"/>
            <consortium name="The Broad Institute Genome Sequencing Center for Infectious Disease"/>
            <person name="Wu L."/>
            <person name="Ma J."/>
        </authorList>
    </citation>
    <scope>NUCLEOTIDE SEQUENCE [LARGE SCALE GENOMIC DNA]</scope>
    <source>
        <strain evidence="2">CCM 8702</strain>
    </source>
</reference>